<reference evidence="4 5" key="1">
    <citation type="submission" date="2013-12" db="EMBL/GenBank/DDBJ databases">
        <authorList>
            <person name="Stott M."/>
        </authorList>
    </citation>
    <scope>NUCLEOTIDE SEQUENCE [LARGE SCALE GENOMIC DNA]</scope>
    <source>
        <strain evidence="4 5">K22</strain>
    </source>
</reference>
<dbReference type="GO" id="GO:0016491">
    <property type="term" value="F:oxidoreductase activity"/>
    <property type="evidence" value="ECO:0007669"/>
    <property type="project" value="UniProtKB-KW"/>
</dbReference>
<dbReference type="EMBL" id="CBXV010000002">
    <property type="protein sequence ID" value="CDM64609.1"/>
    <property type="molecule type" value="Genomic_DNA"/>
</dbReference>
<keyword evidence="5" id="KW-1185">Reference proteome</keyword>
<evidence type="ECO:0000313" key="4">
    <source>
        <dbReference type="EMBL" id="CDM64609.1"/>
    </source>
</evidence>
<evidence type="ECO:0000259" key="3">
    <source>
        <dbReference type="Pfam" id="PF22725"/>
    </source>
</evidence>
<dbReference type="InterPro" id="IPR050463">
    <property type="entry name" value="Gfo/Idh/MocA_oxidrdct_glycsds"/>
</dbReference>
<dbReference type="Pfam" id="PF22725">
    <property type="entry name" value="GFO_IDH_MocA_C3"/>
    <property type="match status" value="1"/>
</dbReference>
<proteinExistence type="predicted"/>
<keyword evidence="1" id="KW-0560">Oxidoreductase</keyword>
<dbReference type="Pfam" id="PF01408">
    <property type="entry name" value="GFO_IDH_MocA"/>
    <property type="match status" value="1"/>
</dbReference>
<accession>A0A0B6WWH5</accession>
<dbReference type="RefSeq" id="WP_041974157.1">
    <property type="nucleotide sequence ID" value="NZ_CBXV010000002.1"/>
</dbReference>
<feature type="domain" description="GFO/IDH/MocA-like oxidoreductase" evidence="3">
    <location>
        <begin position="139"/>
        <end position="275"/>
    </location>
</feature>
<evidence type="ECO:0000313" key="5">
    <source>
        <dbReference type="Proteomes" id="UP000031518"/>
    </source>
</evidence>
<dbReference type="STRING" id="454194.PYK22_00603"/>
<dbReference type="InterPro" id="IPR036291">
    <property type="entry name" value="NAD(P)-bd_dom_sf"/>
</dbReference>
<dbReference type="PANTHER" id="PTHR43818">
    <property type="entry name" value="BCDNA.GH03377"/>
    <property type="match status" value="1"/>
</dbReference>
<dbReference type="PANTHER" id="PTHR43818:SF11">
    <property type="entry name" value="BCDNA.GH03377"/>
    <property type="match status" value="1"/>
</dbReference>
<dbReference type="Proteomes" id="UP000031518">
    <property type="component" value="Unassembled WGS sequence"/>
</dbReference>
<dbReference type="Gene3D" id="3.40.50.720">
    <property type="entry name" value="NAD(P)-binding Rossmann-like Domain"/>
    <property type="match status" value="1"/>
</dbReference>
<evidence type="ECO:0000259" key="2">
    <source>
        <dbReference type="Pfam" id="PF01408"/>
    </source>
</evidence>
<sequence length="371" mass="41916">MKRMNVAMIGYRFMGKAHSNAWRQVARFFDVPIEPVMKVICGRNGTEVRKAAEKYGWQEHATDWREVIERKDIDIIDICTPGDSHHDIAVAAAEAGKAILCEKPLANTLAEAERMLAAVERAGVTHMVCHNYRRAPAVALAKELIERGELGQIYHYRGTYLQDWIVDPNFPRVWRLERAKAGSGALGDIASHSIDLARYLVGEITEVASLLETFIKERPSPDDPTKRLPVDVDDAALALCRFENGAIGTIEASRFATGRKNYNRFEINGSRGSLVFNLERMNELELYIEEGSNSGFRQVIVTEPDHPYIAAWFPPGHIIGYEHTFTHTVLDFLKAIDEGRLPQPNFRDGLRNQRVLAAIERAHASRVWERV</sequence>
<dbReference type="GO" id="GO:0000166">
    <property type="term" value="F:nucleotide binding"/>
    <property type="evidence" value="ECO:0007669"/>
    <property type="project" value="InterPro"/>
</dbReference>
<dbReference type="AlphaFoldDB" id="A0A0B6WWH5"/>
<gene>
    <name evidence="4" type="ORF">PYK22_00603</name>
</gene>
<dbReference type="SUPFAM" id="SSF51735">
    <property type="entry name" value="NAD(P)-binding Rossmann-fold domains"/>
    <property type="match status" value="1"/>
</dbReference>
<dbReference type="InterPro" id="IPR055170">
    <property type="entry name" value="GFO_IDH_MocA-like_dom"/>
</dbReference>
<dbReference type="SUPFAM" id="SSF55347">
    <property type="entry name" value="Glyceraldehyde-3-phosphate dehydrogenase-like, C-terminal domain"/>
    <property type="match status" value="1"/>
</dbReference>
<organism evidence="4 5">
    <name type="scientific">Pyrinomonas methylaliphatogenes</name>
    <dbReference type="NCBI Taxonomy" id="454194"/>
    <lineage>
        <taxon>Bacteria</taxon>
        <taxon>Pseudomonadati</taxon>
        <taxon>Acidobacteriota</taxon>
        <taxon>Blastocatellia</taxon>
        <taxon>Blastocatellales</taxon>
        <taxon>Pyrinomonadaceae</taxon>
        <taxon>Pyrinomonas</taxon>
    </lineage>
</organism>
<reference evidence="4 5" key="2">
    <citation type="submission" date="2015-01" db="EMBL/GenBank/DDBJ databases">
        <title>Complete genome sequence of Pyrinomonas methylaliphatogenes type strain K22T.</title>
        <authorList>
            <person name="Lee K.C.Y."/>
            <person name="Power J.F."/>
            <person name="Dunfield P.F."/>
            <person name="Morgan X.C."/>
            <person name="Huttenhower C."/>
            <person name="Stott M.B."/>
        </authorList>
    </citation>
    <scope>NUCLEOTIDE SEQUENCE [LARGE SCALE GENOMIC DNA]</scope>
    <source>
        <strain evidence="4 5">K22</strain>
    </source>
</reference>
<name>A0A0B6WWH5_9BACT</name>
<dbReference type="OrthoDB" id="9815825at2"/>
<dbReference type="InterPro" id="IPR000683">
    <property type="entry name" value="Gfo/Idh/MocA-like_OxRdtase_N"/>
</dbReference>
<protein>
    <submittedName>
        <fullName evidence="4">Predicted dehydrogenase</fullName>
    </submittedName>
</protein>
<dbReference type="Gene3D" id="3.30.360.10">
    <property type="entry name" value="Dihydrodipicolinate Reductase, domain 2"/>
    <property type="match status" value="1"/>
</dbReference>
<feature type="domain" description="Gfo/Idh/MocA-like oxidoreductase N-terminal" evidence="2">
    <location>
        <begin position="4"/>
        <end position="129"/>
    </location>
</feature>
<evidence type="ECO:0000256" key="1">
    <source>
        <dbReference type="ARBA" id="ARBA00023002"/>
    </source>
</evidence>